<dbReference type="GO" id="GO:0042597">
    <property type="term" value="C:periplasmic space"/>
    <property type="evidence" value="ECO:0007669"/>
    <property type="project" value="UniProtKB-SubCell"/>
</dbReference>
<dbReference type="Pfam" id="PF13365">
    <property type="entry name" value="Trypsin_2"/>
    <property type="match status" value="1"/>
</dbReference>
<dbReference type="PRINTS" id="PR00834">
    <property type="entry name" value="PROTEASES2C"/>
</dbReference>
<keyword evidence="3 13" id="KW-0645">Protease</keyword>
<dbReference type="Pfam" id="PF17820">
    <property type="entry name" value="PDZ_6"/>
    <property type="match status" value="1"/>
</dbReference>
<evidence type="ECO:0000256" key="8">
    <source>
        <dbReference type="ARBA" id="ARBA00022825"/>
    </source>
</evidence>
<evidence type="ECO:0000256" key="9">
    <source>
        <dbReference type="PIRSR" id="PIRSR611782-1"/>
    </source>
</evidence>
<sequence>MRVRELMFAAILVLCAMSNGQAQDRVPTSKTEMQLSFAPLVEATAPSVVNVYATKTVQSRSRSPFFDDPFFQRFFGGNGFGAPSKRIERSLGSGVIVAESGVVVTNHHVIAGATEVRVALANRQEFDAKVILTDEKTDLAILKINEKRKFPALTFANSDDLKVGDLVLAIGNPFGVGQTVTSGIVSALARTQVGISDYQFFIQTDAAINPGNSGGALVNMRGELVGVNTAIFSRSGGSNGIGFAIPANMVRLVAEGAISGKGVQRAWLGAQLQAVTSDIAEGLGLERPQGVLVTDVVEKGPAAAAGLKVGDLILNVGRHPVDSPDGFGYRLATIGLGKSVDLTLIRRGKQIRLTLQATVAPETVPRDQRRIEGYSPFSGTNVLNLSPAVAQELGLPTDLTGVVIFKVVPGSRAARFGVRRGDIVREINGEAITSTKVLEILSKQDFRIWRLKIERDGQLIRTAISG</sequence>
<accession>A0A285NFP3</accession>
<evidence type="ECO:0000313" key="14">
    <source>
        <dbReference type="Proteomes" id="UP000219439"/>
    </source>
</evidence>
<dbReference type="InterPro" id="IPR036034">
    <property type="entry name" value="PDZ_sf"/>
</dbReference>
<keyword evidence="8" id="KW-0720">Serine protease</keyword>
<protein>
    <submittedName>
        <fullName evidence="13">Do/DeqQ family serine protease</fullName>
    </submittedName>
</protein>
<keyword evidence="4 11" id="KW-0732">Signal</keyword>
<feature type="chain" id="PRO_5038433839" evidence="11">
    <location>
        <begin position="23"/>
        <end position="466"/>
    </location>
</feature>
<dbReference type="PANTHER" id="PTHR22939">
    <property type="entry name" value="SERINE PROTEASE FAMILY S1C HTRA-RELATED"/>
    <property type="match status" value="1"/>
</dbReference>
<evidence type="ECO:0000256" key="1">
    <source>
        <dbReference type="ARBA" id="ARBA00004418"/>
    </source>
</evidence>
<feature type="active site" description="Charge relay system" evidence="9">
    <location>
        <position position="108"/>
    </location>
</feature>
<evidence type="ECO:0000259" key="12">
    <source>
        <dbReference type="PROSITE" id="PS50106"/>
    </source>
</evidence>
<feature type="domain" description="PDZ" evidence="12">
    <location>
        <begin position="382"/>
        <end position="441"/>
    </location>
</feature>
<proteinExistence type="inferred from homology"/>
<evidence type="ECO:0000256" key="7">
    <source>
        <dbReference type="ARBA" id="ARBA00022801"/>
    </source>
</evidence>
<feature type="signal peptide" evidence="11">
    <location>
        <begin position="1"/>
        <end position="22"/>
    </location>
</feature>
<dbReference type="PANTHER" id="PTHR22939:SF129">
    <property type="entry name" value="SERINE PROTEASE HTRA2, MITOCHONDRIAL"/>
    <property type="match status" value="1"/>
</dbReference>
<feature type="binding site" evidence="10">
    <location>
        <begin position="211"/>
        <end position="213"/>
    </location>
    <ligand>
        <name>substrate</name>
    </ligand>
</feature>
<dbReference type="Proteomes" id="UP000219439">
    <property type="component" value="Unassembled WGS sequence"/>
</dbReference>
<dbReference type="SMART" id="SM00228">
    <property type="entry name" value="PDZ"/>
    <property type="match status" value="2"/>
</dbReference>
<evidence type="ECO:0000256" key="10">
    <source>
        <dbReference type="PIRSR" id="PIRSR611782-2"/>
    </source>
</evidence>
<evidence type="ECO:0000256" key="2">
    <source>
        <dbReference type="ARBA" id="ARBA00010541"/>
    </source>
</evidence>
<reference evidence="13 14" key="1">
    <citation type="submission" date="2017-09" db="EMBL/GenBank/DDBJ databases">
        <authorList>
            <person name="Ehlers B."/>
            <person name="Leendertz F.H."/>
        </authorList>
    </citation>
    <scope>NUCLEOTIDE SEQUENCE [LARGE SCALE GENOMIC DNA]</scope>
    <source>
        <strain evidence="13 14">DSM 18289</strain>
    </source>
</reference>
<feature type="active site" description="Charge relay system" evidence="9">
    <location>
        <position position="138"/>
    </location>
</feature>
<dbReference type="InterPro" id="IPR001940">
    <property type="entry name" value="Peptidase_S1C"/>
</dbReference>
<dbReference type="InterPro" id="IPR041489">
    <property type="entry name" value="PDZ_6"/>
</dbReference>
<organism evidence="13 14">
    <name type="scientific">Cohaesibacter gelatinilyticus</name>
    <dbReference type="NCBI Taxonomy" id="372072"/>
    <lineage>
        <taxon>Bacteria</taxon>
        <taxon>Pseudomonadati</taxon>
        <taxon>Pseudomonadota</taxon>
        <taxon>Alphaproteobacteria</taxon>
        <taxon>Hyphomicrobiales</taxon>
        <taxon>Cohaesibacteraceae</taxon>
    </lineage>
</organism>
<keyword evidence="14" id="KW-1185">Reference proteome</keyword>
<dbReference type="Gene3D" id="2.30.42.10">
    <property type="match status" value="2"/>
</dbReference>
<dbReference type="RefSeq" id="WP_097152724.1">
    <property type="nucleotide sequence ID" value="NZ_OBEL01000001.1"/>
</dbReference>
<dbReference type="InterPro" id="IPR009003">
    <property type="entry name" value="Peptidase_S1_PA"/>
</dbReference>
<keyword evidence="6" id="KW-0574">Periplasm</keyword>
<dbReference type="GO" id="GO:0004252">
    <property type="term" value="F:serine-type endopeptidase activity"/>
    <property type="evidence" value="ECO:0007669"/>
    <property type="project" value="InterPro"/>
</dbReference>
<dbReference type="AlphaFoldDB" id="A0A285NFP3"/>
<dbReference type="InterPro" id="IPR001478">
    <property type="entry name" value="PDZ"/>
</dbReference>
<dbReference type="PROSITE" id="PS50106">
    <property type="entry name" value="PDZ"/>
    <property type="match status" value="2"/>
</dbReference>
<keyword evidence="5" id="KW-0677">Repeat</keyword>
<evidence type="ECO:0000313" key="13">
    <source>
        <dbReference type="EMBL" id="SNZ08332.1"/>
    </source>
</evidence>
<dbReference type="Gene3D" id="2.40.10.120">
    <property type="match status" value="1"/>
</dbReference>
<evidence type="ECO:0000256" key="5">
    <source>
        <dbReference type="ARBA" id="ARBA00022737"/>
    </source>
</evidence>
<dbReference type="OrthoDB" id="7358927at2"/>
<dbReference type="EMBL" id="OBEL01000001">
    <property type="protein sequence ID" value="SNZ08332.1"/>
    <property type="molecule type" value="Genomic_DNA"/>
</dbReference>
<name>A0A285NFP3_9HYPH</name>
<keyword evidence="7" id="KW-0378">Hydrolase</keyword>
<dbReference type="SUPFAM" id="SSF50494">
    <property type="entry name" value="Trypsin-like serine proteases"/>
    <property type="match status" value="1"/>
</dbReference>
<dbReference type="InterPro" id="IPR011782">
    <property type="entry name" value="Pept_S1C_Do"/>
</dbReference>
<comment type="subcellular location">
    <subcellularLocation>
        <location evidence="1">Periplasm</location>
    </subcellularLocation>
</comment>
<feature type="binding site" evidence="10">
    <location>
        <position position="138"/>
    </location>
    <ligand>
        <name>substrate</name>
    </ligand>
</feature>
<evidence type="ECO:0000256" key="3">
    <source>
        <dbReference type="ARBA" id="ARBA00022670"/>
    </source>
</evidence>
<evidence type="ECO:0000256" key="6">
    <source>
        <dbReference type="ARBA" id="ARBA00022764"/>
    </source>
</evidence>
<evidence type="ECO:0000256" key="4">
    <source>
        <dbReference type="ARBA" id="ARBA00022729"/>
    </source>
</evidence>
<evidence type="ECO:0000256" key="11">
    <source>
        <dbReference type="SAM" id="SignalP"/>
    </source>
</evidence>
<feature type="active site" description="Charge relay system" evidence="9">
    <location>
        <position position="213"/>
    </location>
</feature>
<gene>
    <name evidence="13" type="ORF">SAMN06265368_1579</name>
</gene>
<dbReference type="Pfam" id="PF13180">
    <property type="entry name" value="PDZ_2"/>
    <property type="match status" value="1"/>
</dbReference>
<dbReference type="GO" id="GO:0006508">
    <property type="term" value="P:proteolysis"/>
    <property type="evidence" value="ECO:0007669"/>
    <property type="project" value="UniProtKB-KW"/>
</dbReference>
<dbReference type="SUPFAM" id="SSF50156">
    <property type="entry name" value="PDZ domain-like"/>
    <property type="match status" value="2"/>
</dbReference>
<dbReference type="NCBIfam" id="TIGR02037">
    <property type="entry name" value="degP_htrA_DO"/>
    <property type="match status" value="1"/>
</dbReference>
<feature type="domain" description="PDZ" evidence="12">
    <location>
        <begin position="249"/>
        <end position="323"/>
    </location>
</feature>
<comment type="similarity">
    <text evidence="2">Belongs to the peptidase S1C family.</text>
</comment>
<feature type="binding site" evidence="10">
    <location>
        <position position="108"/>
    </location>
    <ligand>
        <name>substrate</name>
    </ligand>
</feature>